<sequence length="81" mass="9432">MTGELMPRTIDALAFLSEQEKAQFKQAASESLRRPGKVVRLDRSIWQRMEGAMSDACHDKLVRLIDEERSIEDDVLRMRIR</sequence>
<comment type="caution">
    <text evidence="1">The sequence shown here is derived from an EMBL/GenBank/DDBJ whole genome shotgun (WGS) entry which is preliminary data.</text>
</comment>
<reference evidence="1 2" key="1">
    <citation type="submission" date="2024-09" db="EMBL/GenBank/DDBJ databases">
        <title>Novel species of the genus Pelomonas and Roseateles isolated from streams.</title>
        <authorList>
            <person name="Lu H."/>
        </authorList>
    </citation>
    <scope>NUCLEOTIDE SEQUENCE [LARGE SCALE GENOMIC DNA]</scope>
    <source>
        <strain evidence="1 2">DC23W</strain>
    </source>
</reference>
<evidence type="ECO:0000313" key="1">
    <source>
        <dbReference type="EMBL" id="MFG6412298.1"/>
    </source>
</evidence>
<accession>A0ABW7EHZ5</accession>
<dbReference type="RefSeq" id="WP_394468408.1">
    <property type="nucleotide sequence ID" value="NZ_JBIGHY010000001.1"/>
</dbReference>
<evidence type="ECO:0008006" key="3">
    <source>
        <dbReference type="Google" id="ProtNLM"/>
    </source>
</evidence>
<evidence type="ECO:0000313" key="2">
    <source>
        <dbReference type="Proteomes" id="UP001606300"/>
    </source>
</evidence>
<proteinExistence type="predicted"/>
<name>A0ABW7EHZ5_9BURK</name>
<organism evidence="1 2">
    <name type="scientific">Pelomonas dachongensis</name>
    <dbReference type="NCBI Taxonomy" id="3299029"/>
    <lineage>
        <taxon>Bacteria</taxon>
        <taxon>Pseudomonadati</taxon>
        <taxon>Pseudomonadota</taxon>
        <taxon>Betaproteobacteria</taxon>
        <taxon>Burkholderiales</taxon>
        <taxon>Sphaerotilaceae</taxon>
        <taxon>Roseateles</taxon>
    </lineage>
</organism>
<protein>
    <recommendedName>
        <fullName evidence="3">Antitoxin ParD1/3/4</fullName>
    </recommendedName>
</protein>
<keyword evidence="2" id="KW-1185">Reference proteome</keyword>
<dbReference type="EMBL" id="JBIGHY010000001">
    <property type="protein sequence ID" value="MFG6412298.1"/>
    <property type="molecule type" value="Genomic_DNA"/>
</dbReference>
<gene>
    <name evidence="1" type="ORF">ACG02S_00150</name>
</gene>
<dbReference type="Proteomes" id="UP001606300">
    <property type="component" value="Unassembled WGS sequence"/>
</dbReference>